<name>A0A316WM23_9FLAO</name>
<dbReference type="PROSITE" id="PS00922">
    <property type="entry name" value="TRANSGLYCOSYLASE"/>
    <property type="match status" value="1"/>
</dbReference>
<accession>A0A316WM23</accession>
<dbReference type="CDD" id="cd16894">
    <property type="entry name" value="MltD-like"/>
    <property type="match status" value="1"/>
</dbReference>
<dbReference type="SUPFAM" id="SSF53955">
    <property type="entry name" value="Lysozyme-like"/>
    <property type="match status" value="1"/>
</dbReference>
<dbReference type="PANTHER" id="PTHR37423">
    <property type="entry name" value="SOLUBLE LYTIC MUREIN TRANSGLYCOSYLASE-RELATED"/>
    <property type="match status" value="1"/>
</dbReference>
<reference evidence="3 4" key="1">
    <citation type="submission" date="2018-04" db="EMBL/GenBank/DDBJ databases">
        <title>Draft Genome Sequence of Phosphate-Solubilizing Chryseobacterium sp. ISE14 that is a Biocontrol and Plant Growth-Promoting Rhizobacterium Isolated from Cucumber.</title>
        <authorList>
            <person name="Jeong J.-J."/>
            <person name="Sang M.K."/>
            <person name="Choi I.-G."/>
            <person name="Kim K.D."/>
        </authorList>
    </citation>
    <scope>NUCLEOTIDE SEQUENCE [LARGE SCALE GENOMIC DNA]</scope>
    <source>
        <strain evidence="3 4">ISE14</strain>
    </source>
</reference>
<dbReference type="AlphaFoldDB" id="A0A316WM23"/>
<protein>
    <recommendedName>
        <fullName evidence="2">Transglycosylase SLT domain-containing protein</fullName>
    </recommendedName>
</protein>
<dbReference type="PANTHER" id="PTHR37423:SF2">
    <property type="entry name" value="MEMBRANE-BOUND LYTIC MUREIN TRANSGLYCOSYLASE C"/>
    <property type="match status" value="1"/>
</dbReference>
<dbReference type="GO" id="GO:0000270">
    <property type="term" value="P:peptidoglycan metabolic process"/>
    <property type="evidence" value="ECO:0007669"/>
    <property type="project" value="InterPro"/>
</dbReference>
<dbReference type="Proteomes" id="UP000236594">
    <property type="component" value="Unassembled WGS sequence"/>
</dbReference>
<dbReference type="Gene3D" id="1.10.530.10">
    <property type="match status" value="1"/>
</dbReference>
<keyword evidence="4" id="KW-1185">Reference proteome</keyword>
<dbReference type="InterPro" id="IPR023346">
    <property type="entry name" value="Lysozyme-like_dom_sf"/>
</dbReference>
<sequence length="324" mass="38154">MSFNNSLITQIYENMNNFIIKTSLIFTLFFPLLVYSQQESRVYEEGSEVYLKVDEKWVKSLEKYDNTTSNETYETLSLDTYKERFRLLDVNTNLNIDYNDVTYSYVKKYLSYRWYHRIIGLSSYYFPLFESALDKYGLPREIKYLAVVESALNPRAGSWAGAKGIWQFMPATGKEFGLYDSKYYSGFYDPVRSSDAAARYLRDLYRKFGDWNLAISAYNCGAGNVNKAIRKAGTKSYWRVRQFLPKETQAYVPSFIAVNYIFNFYRLHNIKPMYFKYTFYDVKMITNNKPTSFKNISGDIAFLRFANPQFISDYIPSNSIIYTK</sequence>
<evidence type="ECO:0000259" key="2">
    <source>
        <dbReference type="Pfam" id="PF01464"/>
    </source>
</evidence>
<dbReference type="Pfam" id="PF01464">
    <property type="entry name" value="SLT"/>
    <property type="match status" value="1"/>
</dbReference>
<evidence type="ECO:0000313" key="4">
    <source>
        <dbReference type="Proteomes" id="UP000236594"/>
    </source>
</evidence>
<feature type="domain" description="Transglycosylase SLT" evidence="2">
    <location>
        <begin position="131"/>
        <end position="238"/>
    </location>
</feature>
<dbReference type="InterPro" id="IPR000189">
    <property type="entry name" value="Transglyc_AS"/>
</dbReference>
<comment type="caution">
    <text evidence="3">The sequence shown here is derived from an EMBL/GenBank/DDBJ whole genome shotgun (WGS) entry which is preliminary data.</text>
</comment>
<dbReference type="OrthoDB" id="9815002at2"/>
<organism evidence="3 4">
    <name type="scientific">Chryseobacterium phosphatilyticum</name>
    <dbReference type="NCBI Taxonomy" id="475075"/>
    <lineage>
        <taxon>Bacteria</taxon>
        <taxon>Pseudomonadati</taxon>
        <taxon>Bacteroidota</taxon>
        <taxon>Flavobacteriia</taxon>
        <taxon>Flavobacteriales</taxon>
        <taxon>Weeksellaceae</taxon>
        <taxon>Chryseobacterium group</taxon>
        <taxon>Chryseobacterium</taxon>
    </lineage>
</organism>
<evidence type="ECO:0000313" key="3">
    <source>
        <dbReference type="EMBL" id="PWN62435.1"/>
    </source>
</evidence>
<dbReference type="EMBL" id="PPED02000009">
    <property type="protein sequence ID" value="PWN62435.1"/>
    <property type="molecule type" value="Genomic_DNA"/>
</dbReference>
<dbReference type="InterPro" id="IPR008258">
    <property type="entry name" value="Transglycosylase_SLT_dom_1"/>
</dbReference>
<proteinExistence type="inferred from homology"/>
<dbReference type="GO" id="GO:0016020">
    <property type="term" value="C:membrane"/>
    <property type="evidence" value="ECO:0007669"/>
    <property type="project" value="InterPro"/>
</dbReference>
<comment type="similarity">
    <text evidence="1">Belongs to the transglycosylase Slt family.</text>
</comment>
<evidence type="ECO:0000256" key="1">
    <source>
        <dbReference type="ARBA" id="ARBA00007734"/>
    </source>
</evidence>
<gene>
    <name evidence="3" type="ORF">C1631_022995</name>
</gene>
<dbReference type="GO" id="GO:0008933">
    <property type="term" value="F:peptidoglycan lytic transglycosylase activity"/>
    <property type="evidence" value="ECO:0007669"/>
    <property type="project" value="InterPro"/>
</dbReference>